<dbReference type="EMBL" id="DWUU01000022">
    <property type="protein sequence ID" value="HJD42016.1"/>
    <property type="molecule type" value="Genomic_DNA"/>
</dbReference>
<dbReference type="PANTHER" id="PTHR43033:SF1">
    <property type="entry name" value="TRNA(ILE)-LYSIDINE SYNTHASE-RELATED"/>
    <property type="match status" value="1"/>
</dbReference>
<dbReference type="GO" id="GO:0006400">
    <property type="term" value="P:tRNA modification"/>
    <property type="evidence" value="ECO:0007669"/>
    <property type="project" value="UniProtKB-UniRule"/>
</dbReference>
<evidence type="ECO:0000256" key="4">
    <source>
        <dbReference type="ARBA" id="ARBA00022694"/>
    </source>
</evidence>
<evidence type="ECO:0000313" key="11">
    <source>
        <dbReference type="Proteomes" id="UP000823909"/>
    </source>
</evidence>
<evidence type="ECO:0000256" key="1">
    <source>
        <dbReference type="ARBA" id="ARBA00004496"/>
    </source>
</evidence>
<name>A0A9D2U5K2_9FIRM</name>
<dbReference type="InterPro" id="IPR012795">
    <property type="entry name" value="tRNA_Ile_lys_synt_N"/>
</dbReference>
<dbReference type="PANTHER" id="PTHR43033">
    <property type="entry name" value="TRNA(ILE)-LYSIDINE SYNTHASE-RELATED"/>
    <property type="match status" value="1"/>
</dbReference>
<evidence type="ECO:0000256" key="7">
    <source>
        <dbReference type="ARBA" id="ARBA00048539"/>
    </source>
</evidence>
<keyword evidence="6 8" id="KW-0067">ATP-binding</keyword>
<reference evidence="10" key="2">
    <citation type="submission" date="2021-04" db="EMBL/GenBank/DDBJ databases">
        <authorList>
            <person name="Gilroy R."/>
        </authorList>
    </citation>
    <scope>NUCLEOTIDE SEQUENCE</scope>
    <source>
        <strain evidence="10">ChiBcec15-3976</strain>
    </source>
</reference>
<dbReference type="GO" id="GO:0005524">
    <property type="term" value="F:ATP binding"/>
    <property type="evidence" value="ECO:0007669"/>
    <property type="project" value="UniProtKB-UniRule"/>
</dbReference>
<dbReference type="SUPFAM" id="SSF82829">
    <property type="entry name" value="MesJ substrate recognition domain-like"/>
    <property type="match status" value="1"/>
</dbReference>
<dbReference type="GO" id="GO:0005737">
    <property type="term" value="C:cytoplasm"/>
    <property type="evidence" value="ECO:0007669"/>
    <property type="project" value="UniProtKB-SubCell"/>
</dbReference>
<keyword evidence="3 8" id="KW-0436">Ligase</keyword>
<dbReference type="NCBIfam" id="TIGR02432">
    <property type="entry name" value="lysidine_TilS_N"/>
    <property type="match status" value="1"/>
</dbReference>
<dbReference type="Pfam" id="PF11734">
    <property type="entry name" value="TilS_C"/>
    <property type="match status" value="1"/>
</dbReference>
<keyword evidence="5 8" id="KW-0547">Nucleotide-binding</keyword>
<comment type="function">
    <text evidence="8">Ligates lysine onto the cytidine present at position 34 of the AUA codon-specific tRNA(Ile) that contains the anticodon CAU, in an ATP-dependent manner. Cytidine is converted to lysidine, thus changing the amino acid specificity of the tRNA from methionine to isoleucine.</text>
</comment>
<dbReference type="SMART" id="SM00977">
    <property type="entry name" value="TilS_C"/>
    <property type="match status" value="1"/>
</dbReference>
<gene>
    <name evidence="8 10" type="primary">tilS</name>
    <name evidence="10" type="ORF">H9910_03260</name>
</gene>
<sequence length="477" mass="54096">MMNRFVEQTEKYVKKLGMIGRDDVVAAGVSGGADSVCLLFVLCALREQIGFTVKVCHVNHGLRGADADADERYVKELCRRLGVECRLFHENVELIAAKRKQSLEEAGRMVRRAALEKMCAEDNCTKIATAHHRDDNAETVLLNIARGTGLRGLCGIWPVRGNWIRPLLWAGRREIEEFLREQGTEWRTDATNEEDIYTRNRIRHRVIPLLERDVNPAAAVHLTELSGQARELWDLLEQKTQEARDRCVHTDESGRLILDITALEAEHPAVRKQLVKCCIAGVLGSEKDIAAVHVRDVLALSGRQSGRMVTLPGGVCADRICGGIRIGRREAAESRRGFSPAPESGDAPRIITRIIEQRDVRLPEDIPQKGYTKWLDYDIIKNSLSIRKRRPGDYLRIDNTGSRQKLKTYFINEKIPREERDKLWLIADGPEIVWIPGYRMNCAYYVTESTERILEIKITEDGTNVRDDQSIDPGRES</sequence>
<dbReference type="AlphaFoldDB" id="A0A9D2U5K2"/>
<evidence type="ECO:0000256" key="8">
    <source>
        <dbReference type="HAMAP-Rule" id="MF_01161"/>
    </source>
</evidence>
<dbReference type="InterPro" id="IPR012796">
    <property type="entry name" value="Lysidine-tRNA-synth_C"/>
</dbReference>
<feature type="binding site" evidence="8">
    <location>
        <begin position="30"/>
        <end position="35"/>
    </location>
    <ligand>
        <name>ATP</name>
        <dbReference type="ChEBI" id="CHEBI:30616"/>
    </ligand>
</feature>
<evidence type="ECO:0000259" key="9">
    <source>
        <dbReference type="SMART" id="SM00977"/>
    </source>
</evidence>
<dbReference type="HAMAP" id="MF_01161">
    <property type="entry name" value="tRNA_Ile_lys_synt"/>
    <property type="match status" value="1"/>
</dbReference>
<organism evidence="10 11">
    <name type="scientific">Candidatus Mediterraneibacter quadrami</name>
    <dbReference type="NCBI Taxonomy" id="2838684"/>
    <lineage>
        <taxon>Bacteria</taxon>
        <taxon>Bacillati</taxon>
        <taxon>Bacillota</taxon>
        <taxon>Clostridia</taxon>
        <taxon>Lachnospirales</taxon>
        <taxon>Lachnospiraceae</taxon>
        <taxon>Mediterraneibacter</taxon>
    </lineage>
</organism>
<dbReference type="InterPro" id="IPR012094">
    <property type="entry name" value="tRNA_Ile_lys_synt"/>
</dbReference>
<dbReference type="Proteomes" id="UP000823909">
    <property type="component" value="Unassembled WGS sequence"/>
</dbReference>
<evidence type="ECO:0000256" key="3">
    <source>
        <dbReference type="ARBA" id="ARBA00022598"/>
    </source>
</evidence>
<dbReference type="SUPFAM" id="SSF56037">
    <property type="entry name" value="PheT/TilS domain"/>
    <property type="match status" value="1"/>
</dbReference>
<comment type="catalytic activity">
    <reaction evidence="7 8">
        <text>cytidine(34) in tRNA(Ile2) + L-lysine + ATP = lysidine(34) in tRNA(Ile2) + AMP + diphosphate + H(+)</text>
        <dbReference type="Rhea" id="RHEA:43744"/>
        <dbReference type="Rhea" id="RHEA-COMP:10625"/>
        <dbReference type="Rhea" id="RHEA-COMP:10670"/>
        <dbReference type="ChEBI" id="CHEBI:15378"/>
        <dbReference type="ChEBI" id="CHEBI:30616"/>
        <dbReference type="ChEBI" id="CHEBI:32551"/>
        <dbReference type="ChEBI" id="CHEBI:33019"/>
        <dbReference type="ChEBI" id="CHEBI:82748"/>
        <dbReference type="ChEBI" id="CHEBI:83665"/>
        <dbReference type="ChEBI" id="CHEBI:456215"/>
        <dbReference type="EC" id="6.3.4.19"/>
    </reaction>
</comment>
<dbReference type="InterPro" id="IPR011063">
    <property type="entry name" value="TilS/TtcA_N"/>
</dbReference>
<dbReference type="Gene3D" id="3.40.50.620">
    <property type="entry name" value="HUPs"/>
    <property type="match status" value="1"/>
</dbReference>
<dbReference type="Pfam" id="PF01171">
    <property type="entry name" value="ATP_bind_3"/>
    <property type="match status" value="1"/>
</dbReference>
<dbReference type="GO" id="GO:0032267">
    <property type="term" value="F:tRNA(Ile)-lysidine synthase activity"/>
    <property type="evidence" value="ECO:0007669"/>
    <property type="project" value="UniProtKB-EC"/>
</dbReference>
<protein>
    <recommendedName>
        <fullName evidence="8">tRNA(Ile)-lysidine synthase</fullName>
        <ecNumber evidence="8">6.3.4.19</ecNumber>
    </recommendedName>
    <alternativeName>
        <fullName evidence="8">tRNA(Ile)-2-lysyl-cytidine synthase</fullName>
    </alternativeName>
    <alternativeName>
        <fullName evidence="8">tRNA(Ile)-lysidine synthetase</fullName>
    </alternativeName>
</protein>
<dbReference type="NCBIfam" id="TIGR02433">
    <property type="entry name" value="lysidine_TilS_C"/>
    <property type="match status" value="1"/>
</dbReference>
<evidence type="ECO:0000256" key="2">
    <source>
        <dbReference type="ARBA" id="ARBA00022490"/>
    </source>
</evidence>
<dbReference type="EC" id="6.3.4.19" evidence="8"/>
<accession>A0A9D2U5K2</accession>
<keyword evidence="2 8" id="KW-0963">Cytoplasm</keyword>
<evidence type="ECO:0000256" key="6">
    <source>
        <dbReference type="ARBA" id="ARBA00022840"/>
    </source>
</evidence>
<comment type="subcellular location">
    <subcellularLocation>
        <location evidence="1 8">Cytoplasm</location>
    </subcellularLocation>
</comment>
<comment type="caution">
    <text evidence="10">The sequence shown here is derived from an EMBL/GenBank/DDBJ whole genome shotgun (WGS) entry which is preliminary data.</text>
</comment>
<evidence type="ECO:0000256" key="5">
    <source>
        <dbReference type="ARBA" id="ARBA00022741"/>
    </source>
</evidence>
<feature type="domain" description="Lysidine-tRNA(Ile) synthetase C-terminal" evidence="9">
    <location>
        <begin position="384"/>
        <end position="456"/>
    </location>
</feature>
<comment type="similarity">
    <text evidence="8">Belongs to the tRNA(Ile)-lysidine synthase family.</text>
</comment>
<keyword evidence="4 8" id="KW-0819">tRNA processing</keyword>
<evidence type="ECO:0000313" key="10">
    <source>
        <dbReference type="EMBL" id="HJD42016.1"/>
    </source>
</evidence>
<dbReference type="InterPro" id="IPR014729">
    <property type="entry name" value="Rossmann-like_a/b/a_fold"/>
</dbReference>
<comment type="domain">
    <text evidence="8">The N-terminal region contains the highly conserved SGGXDS motif, predicted to be a P-loop motif involved in ATP binding.</text>
</comment>
<dbReference type="CDD" id="cd01992">
    <property type="entry name" value="TilS_N"/>
    <property type="match status" value="1"/>
</dbReference>
<dbReference type="SUPFAM" id="SSF52402">
    <property type="entry name" value="Adenine nucleotide alpha hydrolases-like"/>
    <property type="match status" value="1"/>
</dbReference>
<proteinExistence type="inferred from homology"/>
<reference evidence="10" key="1">
    <citation type="journal article" date="2021" name="PeerJ">
        <title>Extensive microbial diversity within the chicken gut microbiome revealed by metagenomics and culture.</title>
        <authorList>
            <person name="Gilroy R."/>
            <person name="Ravi A."/>
            <person name="Getino M."/>
            <person name="Pursley I."/>
            <person name="Horton D.L."/>
            <person name="Alikhan N.F."/>
            <person name="Baker D."/>
            <person name="Gharbi K."/>
            <person name="Hall N."/>
            <person name="Watson M."/>
            <person name="Adriaenssens E.M."/>
            <person name="Foster-Nyarko E."/>
            <person name="Jarju S."/>
            <person name="Secka A."/>
            <person name="Antonio M."/>
            <person name="Oren A."/>
            <person name="Chaudhuri R.R."/>
            <person name="La Ragione R."/>
            <person name="Hildebrand F."/>
            <person name="Pallen M.J."/>
        </authorList>
    </citation>
    <scope>NUCLEOTIDE SEQUENCE</scope>
    <source>
        <strain evidence="10">ChiBcec15-3976</strain>
    </source>
</reference>